<dbReference type="PANTHER" id="PTHR30250:SF21">
    <property type="entry name" value="LIPID II FLIPPASE MURJ"/>
    <property type="match status" value="1"/>
</dbReference>
<keyword evidence="8" id="KW-1185">Reference proteome</keyword>
<evidence type="ECO:0000256" key="1">
    <source>
        <dbReference type="ARBA" id="ARBA00004651"/>
    </source>
</evidence>
<dbReference type="AlphaFoldDB" id="A0A4R3MQA9"/>
<feature type="transmembrane region" description="Helical" evidence="6">
    <location>
        <begin position="372"/>
        <end position="392"/>
    </location>
</feature>
<proteinExistence type="predicted"/>
<feature type="transmembrane region" description="Helical" evidence="6">
    <location>
        <begin position="404"/>
        <end position="422"/>
    </location>
</feature>
<dbReference type="InterPro" id="IPR050833">
    <property type="entry name" value="Poly_Biosynth_Transport"/>
</dbReference>
<organism evidence="7 8">
    <name type="scientific">Natranaerovirga pectinivora</name>
    <dbReference type="NCBI Taxonomy" id="682400"/>
    <lineage>
        <taxon>Bacteria</taxon>
        <taxon>Bacillati</taxon>
        <taxon>Bacillota</taxon>
        <taxon>Clostridia</taxon>
        <taxon>Lachnospirales</taxon>
        <taxon>Natranaerovirgaceae</taxon>
        <taxon>Natranaerovirga</taxon>
    </lineage>
</organism>
<evidence type="ECO:0000313" key="8">
    <source>
        <dbReference type="Proteomes" id="UP000294902"/>
    </source>
</evidence>
<gene>
    <name evidence="7" type="ORF">EDC18_101358</name>
</gene>
<feature type="transmembrane region" description="Helical" evidence="6">
    <location>
        <begin position="97"/>
        <end position="115"/>
    </location>
</feature>
<feature type="transmembrane region" description="Helical" evidence="6">
    <location>
        <begin position="57"/>
        <end position="77"/>
    </location>
</feature>
<comment type="caution">
    <text evidence="7">The sequence shown here is derived from an EMBL/GenBank/DDBJ whole genome shotgun (WGS) entry which is preliminary data.</text>
</comment>
<feature type="transmembrane region" description="Helical" evidence="6">
    <location>
        <begin position="127"/>
        <end position="148"/>
    </location>
</feature>
<dbReference type="PANTHER" id="PTHR30250">
    <property type="entry name" value="PST FAMILY PREDICTED COLANIC ACID TRANSPORTER"/>
    <property type="match status" value="1"/>
</dbReference>
<evidence type="ECO:0000256" key="4">
    <source>
        <dbReference type="ARBA" id="ARBA00022989"/>
    </source>
</evidence>
<dbReference type="Pfam" id="PF01943">
    <property type="entry name" value="Polysacc_synt"/>
    <property type="match status" value="1"/>
</dbReference>
<feature type="transmembrane region" description="Helical" evidence="6">
    <location>
        <begin position="493"/>
        <end position="511"/>
    </location>
</feature>
<evidence type="ECO:0000256" key="2">
    <source>
        <dbReference type="ARBA" id="ARBA00022475"/>
    </source>
</evidence>
<dbReference type="PIRSF" id="PIRSF038958">
    <property type="entry name" value="PG_synth_SpoVB"/>
    <property type="match status" value="1"/>
</dbReference>
<evidence type="ECO:0000313" key="7">
    <source>
        <dbReference type="EMBL" id="TCT17062.1"/>
    </source>
</evidence>
<feature type="transmembrane region" description="Helical" evidence="6">
    <location>
        <begin position="238"/>
        <end position="259"/>
    </location>
</feature>
<feature type="transmembrane region" description="Helical" evidence="6">
    <location>
        <begin position="462"/>
        <end position="481"/>
    </location>
</feature>
<reference evidence="7 8" key="1">
    <citation type="submission" date="2019-03" db="EMBL/GenBank/DDBJ databases">
        <title>Genomic Encyclopedia of Type Strains, Phase IV (KMG-IV): sequencing the most valuable type-strain genomes for metagenomic binning, comparative biology and taxonomic classification.</title>
        <authorList>
            <person name="Goeker M."/>
        </authorList>
    </citation>
    <scope>NUCLEOTIDE SEQUENCE [LARGE SCALE GENOMIC DNA]</scope>
    <source>
        <strain evidence="7 8">DSM 24629</strain>
    </source>
</reference>
<dbReference type="EMBL" id="SMAL01000001">
    <property type="protein sequence ID" value="TCT17062.1"/>
    <property type="molecule type" value="Genomic_DNA"/>
</dbReference>
<protein>
    <submittedName>
        <fullName evidence="7">Stage V sporulation protein B</fullName>
    </submittedName>
</protein>
<keyword evidence="4 6" id="KW-1133">Transmembrane helix</keyword>
<comment type="subcellular location">
    <subcellularLocation>
        <location evidence="1">Cell membrane</location>
        <topology evidence="1">Multi-pass membrane protein</topology>
    </subcellularLocation>
</comment>
<keyword evidence="3 6" id="KW-0812">Transmembrane</keyword>
<dbReference type="InterPro" id="IPR002797">
    <property type="entry name" value="Polysacc_synth"/>
</dbReference>
<evidence type="ECO:0000256" key="5">
    <source>
        <dbReference type="ARBA" id="ARBA00023136"/>
    </source>
</evidence>
<dbReference type="CDD" id="cd13124">
    <property type="entry name" value="MATE_SpoVB_like"/>
    <property type="match status" value="1"/>
</dbReference>
<dbReference type="InterPro" id="IPR024923">
    <property type="entry name" value="PG_synth_SpoVB"/>
</dbReference>
<feature type="transmembrane region" description="Helical" evidence="6">
    <location>
        <begin position="169"/>
        <end position="188"/>
    </location>
</feature>
<dbReference type="GO" id="GO:0005886">
    <property type="term" value="C:plasma membrane"/>
    <property type="evidence" value="ECO:0007669"/>
    <property type="project" value="UniProtKB-SubCell"/>
</dbReference>
<accession>A0A4R3MQA9</accession>
<keyword evidence="5 6" id="KW-0472">Membrane</keyword>
<evidence type="ECO:0000256" key="3">
    <source>
        <dbReference type="ARBA" id="ARBA00022692"/>
    </source>
</evidence>
<feature type="transmembrane region" description="Helical" evidence="6">
    <location>
        <begin position="295"/>
        <end position="316"/>
    </location>
</feature>
<dbReference type="RefSeq" id="WP_165878423.1">
    <property type="nucleotide sequence ID" value="NZ_SMAL01000001.1"/>
</dbReference>
<evidence type="ECO:0000256" key="6">
    <source>
        <dbReference type="SAM" id="Phobius"/>
    </source>
</evidence>
<feature type="transmembrane region" description="Helical" evidence="6">
    <location>
        <begin position="428"/>
        <end position="446"/>
    </location>
</feature>
<feature type="transmembrane region" description="Helical" evidence="6">
    <location>
        <begin position="20"/>
        <end position="37"/>
    </location>
</feature>
<keyword evidence="2" id="KW-1003">Cell membrane</keyword>
<feature type="transmembrane region" description="Helical" evidence="6">
    <location>
        <begin position="194"/>
        <end position="217"/>
    </location>
</feature>
<feature type="transmembrane region" description="Helical" evidence="6">
    <location>
        <begin position="336"/>
        <end position="360"/>
    </location>
</feature>
<sequence length="540" mass="58867">MEQQTKRVDTGNSIVKQGSILVMSSIIVRLIGFFYRVPLYNMLGDEGVALYSNAYDVYSLLLIISSYGIPIAVSKLVASKLSNKEYNNAHRVFKLSLLFAFISGSIASLIVWFGAEFITREIVNIPLAAIPLKALSPTILIVSILGVFRGYFQGMNTMVPTALSQIIEQILNAIVSVVAAASLLSMGIEFGSAGGTIGTGVGALTGLIFMISIYLLIRPKINRRLARDTKTIEISTINLSKMIALTIVPIVIGTTVINLTNFLDNVMFNQSLGFRGYTDSDIRLLSGILNGKYKLIITFPISIGSALAAATVPSIASSLNNSFKDINRKIDVAIRFLMLIAIPSAFGILTLAGPILNLVFRDESTIEVVRLLQLGSVSIIFFCLSTIAIGILQGLDRIKLPIKHSVISMTIKMIINFIFFFVLRLSLFAMIVSNIIFSIISAYLNLKAVKKITKLNINIKKAFILPSVSATIMGVIVFLVYNITHYIVKSNAISTLVAIAFGIATYGILIIKTKAINENELLGLPQGGKLVKLCYKFRLL</sequence>
<name>A0A4R3MQA9_9FIRM</name>
<dbReference type="Proteomes" id="UP000294902">
    <property type="component" value="Unassembled WGS sequence"/>
</dbReference>